<proteinExistence type="predicted"/>
<dbReference type="Pfam" id="PF05138">
    <property type="entry name" value="PaaA_PaaC"/>
    <property type="match status" value="1"/>
</dbReference>
<comment type="caution">
    <text evidence="1">The sequence shown here is derived from an EMBL/GenBank/DDBJ whole genome shotgun (WGS) entry which is preliminary data.</text>
</comment>
<dbReference type="EMBL" id="JBHSCR010000010">
    <property type="protein sequence ID" value="MFC4348507.1"/>
    <property type="molecule type" value="Genomic_DNA"/>
</dbReference>
<dbReference type="Proteomes" id="UP001595776">
    <property type="component" value="Unassembled WGS sequence"/>
</dbReference>
<dbReference type="GO" id="GO:0097266">
    <property type="term" value="F:phenylacetyl-CoA 1,2-epoxidase activity"/>
    <property type="evidence" value="ECO:0007669"/>
    <property type="project" value="UniProtKB-EC"/>
</dbReference>
<keyword evidence="1" id="KW-0560">Oxidoreductase</keyword>
<dbReference type="PANTHER" id="PTHR30458:SF0">
    <property type="entry name" value="1,2-PHENYLACETYL-COA EPOXIDASE, SUBUNIT C"/>
    <property type="match status" value="1"/>
</dbReference>
<dbReference type="SUPFAM" id="SSF47240">
    <property type="entry name" value="Ferritin-like"/>
    <property type="match status" value="1"/>
</dbReference>
<gene>
    <name evidence="1" type="primary">paaC</name>
    <name evidence="1" type="ORF">ACFO5Q_11700</name>
</gene>
<dbReference type="PANTHER" id="PTHR30458">
    <property type="entry name" value="PHENYLACETIC ACID DEGRADATION PROTEIN PAA"/>
    <property type="match status" value="1"/>
</dbReference>
<dbReference type="InterPro" id="IPR011882">
    <property type="entry name" value="PaaC"/>
</dbReference>
<accession>A0ABV8UC91</accession>
<protein>
    <submittedName>
        <fullName evidence="1">1,2-phenylacetyl-CoA epoxidase subunit PaaC</fullName>
        <ecNumber evidence="1">1.14.13.149</ecNumber>
    </submittedName>
</protein>
<dbReference type="RefSeq" id="WP_068151452.1">
    <property type="nucleotide sequence ID" value="NZ_JBHSCR010000010.1"/>
</dbReference>
<evidence type="ECO:0000313" key="2">
    <source>
        <dbReference type="Proteomes" id="UP001595776"/>
    </source>
</evidence>
<dbReference type="InterPro" id="IPR009078">
    <property type="entry name" value="Ferritin-like_SF"/>
</dbReference>
<dbReference type="InterPro" id="IPR007814">
    <property type="entry name" value="PaaA_PaaC"/>
</dbReference>
<organism evidence="1 2">
    <name type="scientific">Kordiimonas lipolytica</name>
    <dbReference type="NCBI Taxonomy" id="1662421"/>
    <lineage>
        <taxon>Bacteria</taxon>
        <taxon>Pseudomonadati</taxon>
        <taxon>Pseudomonadota</taxon>
        <taxon>Alphaproteobacteria</taxon>
        <taxon>Kordiimonadales</taxon>
        <taxon>Kordiimonadaceae</taxon>
        <taxon>Kordiimonas</taxon>
    </lineage>
</organism>
<dbReference type="PIRSF" id="PIRSF037834">
    <property type="entry name" value="PA_CoA_Oase3"/>
    <property type="match status" value="1"/>
</dbReference>
<sequence>MTQKANDTKAALLEYVLGVADDSLILGQRVSEWLGHAPAMELDIACSNLALDLIGQAQLYYEYAAKLQGEGKSADDLAFLRDGHHFRNHLLVEQPNGDFGQTIVRHYLFMMFHLKRSELLVGSDDKELAAIAAKTVRELEYHLRFSADWFRRLALGTDEGNRRIQDGLENLWSFTFEMFKDVPAETPLYEAGTVPRPSGIEAGWNAAVADLLQEADISPSARKAAPTKGRIAGHHTEHLGHLLAEMQFLQRAYPGLSW</sequence>
<evidence type="ECO:0000313" key="1">
    <source>
        <dbReference type="EMBL" id="MFC4348507.1"/>
    </source>
</evidence>
<dbReference type="EC" id="1.14.13.149" evidence="1"/>
<dbReference type="NCBIfam" id="TIGR02158">
    <property type="entry name" value="PA_CoA_Oxy3"/>
    <property type="match status" value="1"/>
</dbReference>
<reference evidence="2" key="1">
    <citation type="journal article" date="2019" name="Int. J. Syst. Evol. Microbiol.">
        <title>The Global Catalogue of Microorganisms (GCM) 10K type strain sequencing project: providing services to taxonomists for standard genome sequencing and annotation.</title>
        <authorList>
            <consortium name="The Broad Institute Genomics Platform"/>
            <consortium name="The Broad Institute Genome Sequencing Center for Infectious Disease"/>
            <person name="Wu L."/>
            <person name="Ma J."/>
        </authorList>
    </citation>
    <scope>NUCLEOTIDE SEQUENCE [LARGE SCALE GENOMIC DNA]</scope>
    <source>
        <strain evidence="2">CGMCC 1.15304</strain>
    </source>
</reference>
<name>A0ABV8UC91_9PROT</name>
<dbReference type="Gene3D" id="1.20.1260.10">
    <property type="match status" value="1"/>
</dbReference>
<dbReference type="InterPro" id="IPR052703">
    <property type="entry name" value="Aromatic_CoA_ox/epox"/>
</dbReference>
<dbReference type="InterPro" id="IPR012347">
    <property type="entry name" value="Ferritin-like"/>
</dbReference>
<keyword evidence="2" id="KW-1185">Reference proteome</keyword>